<feature type="domain" description="ABC1 atypical kinase-like" evidence="3">
    <location>
        <begin position="162"/>
        <end position="420"/>
    </location>
</feature>
<dbReference type="AlphaFoldDB" id="A0A1Y2DBB6"/>
<dbReference type="SUPFAM" id="SSF56112">
    <property type="entry name" value="Protein kinase-like (PK-like)"/>
    <property type="match status" value="1"/>
</dbReference>
<proteinExistence type="inferred from homology"/>
<comment type="caution">
    <text evidence="4">The sequence shown here is derived from an EMBL/GenBank/DDBJ whole genome shotgun (WGS) entry which is preliminary data.</text>
</comment>
<protein>
    <submittedName>
        <fullName evidence="4">ABC1 family-domain-containing protein</fullName>
    </submittedName>
</protein>
<evidence type="ECO:0000259" key="3">
    <source>
        <dbReference type="Pfam" id="PF03109"/>
    </source>
</evidence>
<evidence type="ECO:0000313" key="5">
    <source>
        <dbReference type="Proteomes" id="UP000193467"/>
    </source>
</evidence>
<dbReference type="STRING" id="106004.A0A1Y2DBB6"/>
<reference evidence="4 5" key="1">
    <citation type="submission" date="2016-07" db="EMBL/GenBank/DDBJ databases">
        <title>Pervasive Adenine N6-methylation of Active Genes in Fungi.</title>
        <authorList>
            <consortium name="DOE Joint Genome Institute"/>
            <person name="Mondo S.J."/>
            <person name="Dannebaum R.O."/>
            <person name="Kuo R.C."/>
            <person name="Labutti K."/>
            <person name="Haridas S."/>
            <person name="Kuo A."/>
            <person name="Salamov A."/>
            <person name="Ahrendt S.R."/>
            <person name="Lipzen A."/>
            <person name="Sullivan W."/>
            <person name="Andreopoulos W.B."/>
            <person name="Clum A."/>
            <person name="Lindquist E."/>
            <person name="Daum C."/>
            <person name="Ramamoorthy G.K."/>
            <person name="Gryganskyi A."/>
            <person name="Culley D."/>
            <person name="Magnuson J.K."/>
            <person name="James T.Y."/>
            <person name="O'Malley M.A."/>
            <person name="Stajich J.E."/>
            <person name="Spatafora J.W."/>
            <person name="Visel A."/>
            <person name="Grigoriev I.V."/>
        </authorList>
    </citation>
    <scope>NUCLEOTIDE SEQUENCE [LARGE SCALE GENOMIC DNA]</scope>
    <source>
        <strain evidence="4 5">62-1032</strain>
    </source>
</reference>
<evidence type="ECO:0000256" key="2">
    <source>
        <dbReference type="SAM" id="MobiDB-lite"/>
    </source>
</evidence>
<comment type="similarity">
    <text evidence="1">Belongs to the protein kinase superfamily. ADCK protein kinase family.</text>
</comment>
<dbReference type="EMBL" id="MCGR01000085">
    <property type="protein sequence ID" value="ORY56562.1"/>
    <property type="molecule type" value="Genomic_DNA"/>
</dbReference>
<organism evidence="4 5">
    <name type="scientific">Leucosporidium creatinivorum</name>
    <dbReference type="NCBI Taxonomy" id="106004"/>
    <lineage>
        <taxon>Eukaryota</taxon>
        <taxon>Fungi</taxon>
        <taxon>Dikarya</taxon>
        <taxon>Basidiomycota</taxon>
        <taxon>Pucciniomycotina</taxon>
        <taxon>Microbotryomycetes</taxon>
        <taxon>Leucosporidiales</taxon>
        <taxon>Leucosporidium</taxon>
    </lineage>
</organism>
<dbReference type="PANTHER" id="PTHR43173">
    <property type="entry name" value="ABC1 FAMILY PROTEIN"/>
    <property type="match status" value="1"/>
</dbReference>
<dbReference type="CDD" id="cd13969">
    <property type="entry name" value="ADCK1-like"/>
    <property type="match status" value="1"/>
</dbReference>
<dbReference type="Pfam" id="PF03109">
    <property type="entry name" value="ABC1"/>
    <property type="match status" value="1"/>
</dbReference>
<gene>
    <name evidence="4" type="ORF">BCR35DRAFT_309823</name>
</gene>
<name>A0A1Y2DBB6_9BASI</name>
<dbReference type="InterPro" id="IPR045307">
    <property type="entry name" value="ADCK1_dom"/>
</dbReference>
<keyword evidence="5" id="KW-1185">Reference proteome</keyword>
<accession>A0A1Y2DBB6</accession>
<sequence length="616" mass="69736">MLKPRPSYFSSLPLRSFATPRSSALSNPSSPQLFRFSRPFPGRSFSSTSPKSNPSKNARRARTAAGIFLAGAGLYAWDRQFNAGAVGRTLRTAYHASIMAADFKLNFNPSNSEQIDALHERVAHRIHHLCITNGGLYIKLAQSLAIQAAILPKPYRDAFANVFDAAPSVSFEEAVKVFKKEFGVHPDEAFDEFGREPIASASIAQVHRARLKRKEGEPDWKDGEGYVAVKIRKPEVPIQVEWDLFSYRSLMYLQEALFDLPVAFIARYVSDQMRKEVSLRNEAQNAERAGESIRGEPTLRDRVTVPKVYWEWTGESVMTAEFITACKLTDKAALDKYRLSYRAVMDAANAVFAAQTFKFGFVQADPHPGNILVRPHPQHPGKPQVVLIDHGLYVELPEQFRHQYSLLWRSLFVGDISTIESIVESWGIAKENSEIFASLTLLRPHKLRDQKKKKQEHGQEENKQEMSSYEKQVGLKERLKTMLKSQELIPRELILLGRSQRMMQSNNQALGSPSNRINSMAHWAVEGLKLDLTRPSQTLHSLGLRTFALEKARLLIFRVVLLVVDVGFAITQARQWLFKVFGSKRQEDFETILQRQVSELAKNEFGVDIDESAFTG</sequence>
<evidence type="ECO:0000256" key="1">
    <source>
        <dbReference type="ARBA" id="ARBA00009670"/>
    </source>
</evidence>
<dbReference type="InterPro" id="IPR051130">
    <property type="entry name" value="Mito_struct-func_regulator"/>
</dbReference>
<dbReference type="InterPro" id="IPR004147">
    <property type="entry name" value="ABC1_dom"/>
</dbReference>
<dbReference type="InterPro" id="IPR011009">
    <property type="entry name" value="Kinase-like_dom_sf"/>
</dbReference>
<dbReference type="Proteomes" id="UP000193467">
    <property type="component" value="Unassembled WGS sequence"/>
</dbReference>
<dbReference type="InParanoid" id="A0A1Y2DBB6"/>
<dbReference type="OrthoDB" id="427480at2759"/>
<dbReference type="PANTHER" id="PTHR43173:SF37">
    <property type="entry name" value="ABC1 FAMILY PROTEIN C10F6.14C"/>
    <property type="match status" value="1"/>
</dbReference>
<evidence type="ECO:0000313" key="4">
    <source>
        <dbReference type="EMBL" id="ORY56562.1"/>
    </source>
</evidence>
<feature type="region of interest" description="Disordered" evidence="2">
    <location>
        <begin position="447"/>
        <end position="470"/>
    </location>
</feature>